<dbReference type="GO" id="GO:0030599">
    <property type="term" value="F:pectinesterase activity"/>
    <property type="evidence" value="ECO:0007669"/>
    <property type="project" value="InterPro"/>
</dbReference>
<evidence type="ECO:0000256" key="1">
    <source>
        <dbReference type="ARBA" id="ARBA00005184"/>
    </source>
</evidence>
<accession>A0AA39T7D4</accession>
<name>A0AA39T7D4_ACESA</name>
<reference evidence="5" key="1">
    <citation type="journal article" date="2022" name="Plant J.">
        <title>Strategies of tolerance reflected in two North American maple genomes.</title>
        <authorList>
            <person name="McEvoy S.L."/>
            <person name="Sezen U.U."/>
            <person name="Trouern-Trend A."/>
            <person name="McMahon S.M."/>
            <person name="Schaberg P.G."/>
            <person name="Yang J."/>
            <person name="Wegrzyn J.L."/>
            <person name="Swenson N.G."/>
        </authorList>
    </citation>
    <scope>NUCLEOTIDE SEQUENCE</scope>
    <source>
        <strain evidence="5">NS2018</strain>
    </source>
</reference>
<comment type="pathway">
    <text evidence="1">Glycan metabolism; pectin degradation; 2-dehydro-3-deoxy-D-gluconate from pectin: step 1/5.</text>
</comment>
<organism evidence="5 6">
    <name type="scientific">Acer saccharum</name>
    <name type="common">Sugar maple</name>
    <dbReference type="NCBI Taxonomy" id="4024"/>
    <lineage>
        <taxon>Eukaryota</taxon>
        <taxon>Viridiplantae</taxon>
        <taxon>Streptophyta</taxon>
        <taxon>Embryophyta</taxon>
        <taxon>Tracheophyta</taxon>
        <taxon>Spermatophyta</taxon>
        <taxon>Magnoliopsida</taxon>
        <taxon>eudicotyledons</taxon>
        <taxon>Gunneridae</taxon>
        <taxon>Pentapetalae</taxon>
        <taxon>rosids</taxon>
        <taxon>malvids</taxon>
        <taxon>Sapindales</taxon>
        <taxon>Sapindaceae</taxon>
        <taxon>Hippocastanoideae</taxon>
        <taxon>Acereae</taxon>
        <taxon>Acer</taxon>
    </lineage>
</organism>
<dbReference type="GO" id="GO:0042545">
    <property type="term" value="P:cell wall modification"/>
    <property type="evidence" value="ECO:0007669"/>
    <property type="project" value="InterPro"/>
</dbReference>
<dbReference type="InterPro" id="IPR011050">
    <property type="entry name" value="Pectin_lyase_fold/virulence"/>
</dbReference>
<feature type="domain" description="Pectinesterase catalytic" evidence="4">
    <location>
        <begin position="3"/>
        <end position="110"/>
    </location>
</feature>
<dbReference type="Gene3D" id="2.160.20.10">
    <property type="entry name" value="Single-stranded right-handed beta-helix, Pectin lyase-like"/>
    <property type="match status" value="1"/>
</dbReference>
<evidence type="ECO:0000313" key="6">
    <source>
        <dbReference type="Proteomes" id="UP001168877"/>
    </source>
</evidence>
<reference evidence="5" key="2">
    <citation type="submission" date="2023-06" db="EMBL/GenBank/DDBJ databases">
        <authorList>
            <person name="Swenson N.G."/>
            <person name="Wegrzyn J.L."/>
            <person name="Mcevoy S.L."/>
        </authorList>
    </citation>
    <scope>NUCLEOTIDE SEQUENCE</scope>
    <source>
        <strain evidence="5">NS2018</strain>
        <tissue evidence="5">Leaf</tissue>
    </source>
</reference>
<dbReference type="Pfam" id="PF01095">
    <property type="entry name" value="Pectinesterase"/>
    <property type="match status" value="1"/>
</dbReference>
<dbReference type="EMBL" id="JAUESC010000002">
    <property type="protein sequence ID" value="KAK0604401.1"/>
    <property type="molecule type" value="Genomic_DNA"/>
</dbReference>
<keyword evidence="6" id="KW-1185">Reference proteome</keyword>
<keyword evidence="3" id="KW-0063">Aspartyl esterase</keyword>
<evidence type="ECO:0000313" key="5">
    <source>
        <dbReference type="EMBL" id="KAK0604401.1"/>
    </source>
</evidence>
<evidence type="ECO:0000256" key="3">
    <source>
        <dbReference type="ARBA" id="ARBA00023085"/>
    </source>
</evidence>
<dbReference type="PANTHER" id="PTHR31707">
    <property type="entry name" value="PECTINESTERASE"/>
    <property type="match status" value="1"/>
</dbReference>
<evidence type="ECO:0000259" key="4">
    <source>
        <dbReference type="Pfam" id="PF01095"/>
    </source>
</evidence>
<dbReference type="AlphaFoldDB" id="A0AA39T7D4"/>
<protein>
    <recommendedName>
        <fullName evidence="4">Pectinesterase catalytic domain-containing protein</fullName>
    </recommendedName>
</protein>
<sequence>MPNTAIVIHNCTIIPTLDLAKSPNVKTYIGIRPWKKFSRVIIMESYIDGFNDCEGWMKFDDNSDLTALYYAKYKNHGQGESTKGQMKWPGYHILNNSNNVRHFIVDKFINAW</sequence>
<comment type="caution">
    <text evidence="5">The sequence shown here is derived from an EMBL/GenBank/DDBJ whole genome shotgun (WGS) entry which is preliminary data.</text>
</comment>
<evidence type="ECO:0000256" key="2">
    <source>
        <dbReference type="ARBA" id="ARBA00022801"/>
    </source>
</evidence>
<keyword evidence="2" id="KW-0378">Hydrolase</keyword>
<proteinExistence type="predicted"/>
<dbReference type="InterPro" id="IPR000070">
    <property type="entry name" value="Pectinesterase_cat"/>
</dbReference>
<dbReference type="Proteomes" id="UP001168877">
    <property type="component" value="Unassembled WGS sequence"/>
</dbReference>
<dbReference type="SUPFAM" id="SSF51126">
    <property type="entry name" value="Pectin lyase-like"/>
    <property type="match status" value="1"/>
</dbReference>
<dbReference type="InterPro" id="IPR012334">
    <property type="entry name" value="Pectin_lyas_fold"/>
</dbReference>
<gene>
    <name evidence="5" type="ORF">LWI29_015323</name>
</gene>